<dbReference type="Proteomes" id="UP000078595">
    <property type="component" value="Chromosome 4"/>
</dbReference>
<dbReference type="AlphaFoldDB" id="A0A1A6A6M1"/>
<dbReference type="EMBL" id="CP144533">
    <property type="protein sequence ID" value="WWC60819.1"/>
    <property type="molecule type" value="Genomic_DNA"/>
</dbReference>
<reference evidence="3" key="3">
    <citation type="submission" date="2024-02" db="EMBL/GenBank/DDBJ databases">
        <title>Comparative genomics of Cryptococcus and Kwoniella reveals pathogenesis evolution and contrasting modes of karyotype evolution via chromosome fusion or intercentromeric recombination.</title>
        <authorList>
            <person name="Coelho M.A."/>
            <person name="David-Palma M."/>
            <person name="Shea T."/>
            <person name="Bowers K."/>
            <person name="McGinley-Smith S."/>
            <person name="Mohammad A.W."/>
            <person name="Gnirke A."/>
            <person name="Yurkov A.M."/>
            <person name="Nowrousian M."/>
            <person name="Sun S."/>
            <person name="Cuomo C.A."/>
            <person name="Heitman J."/>
        </authorList>
    </citation>
    <scope>NUCLEOTIDE SEQUENCE</scope>
    <source>
        <strain evidence="3">CBS 10117</strain>
    </source>
</reference>
<evidence type="ECO:0000313" key="2">
    <source>
        <dbReference type="EMBL" id="OBR85707.1"/>
    </source>
</evidence>
<reference evidence="2" key="1">
    <citation type="submission" date="2013-07" db="EMBL/GenBank/DDBJ databases">
        <title>The Genome Sequence of Cryptococcus dejecticola CBS10117.</title>
        <authorList>
            <consortium name="The Broad Institute Genome Sequencing Platform"/>
            <person name="Cuomo C."/>
            <person name="Litvintseva A."/>
            <person name="Chen Y."/>
            <person name="Heitman J."/>
            <person name="Sun S."/>
            <person name="Springer D."/>
            <person name="Dromer F."/>
            <person name="Young S.K."/>
            <person name="Zeng Q."/>
            <person name="Gargeya S."/>
            <person name="Fitzgerald M."/>
            <person name="Abouelleil A."/>
            <person name="Alvarado L."/>
            <person name="Berlin A.M."/>
            <person name="Chapman S.B."/>
            <person name="Dewar J."/>
            <person name="Goldberg J."/>
            <person name="Griggs A."/>
            <person name="Gujja S."/>
            <person name="Hansen M."/>
            <person name="Howarth C."/>
            <person name="Imamovic A."/>
            <person name="Larimer J."/>
            <person name="McCowan C."/>
            <person name="Murphy C."/>
            <person name="Pearson M."/>
            <person name="Priest M."/>
            <person name="Roberts A."/>
            <person name="Saif S."/>
            <person name="Shea T."/>
            <person name="Sykes S."/>
            <person name="Wortman J."/>
            <person name="Nusbaum C."/>
            <person name="Birren B."/>
        </authorList>
    </citation>
    <scope>NUCLEOTIDE SEQUENCE [LARGE SCALE GENOMIC DNA]</scope>
    <source>
        <strain evidence="2">CBS 10117</strain>
    </source>
</reference>
<reference evidence="3" key="2">
    <citation type="submission" date="2013-07" db="EMBL/GenBank/DDBJ databases">
        <authorList>
            <consortium name="The Broad Institute Genome Sequencing Platform"/>
            <person name="Cuomo C."/>
            <person name="Litvintseva A."/>
            <person name="Chen Y."/>
            <person name="Heitman J."/>
            <person name="Sun S."/>
            <person name="Springer D."/>
            <person name="Dromer F."/>
            <person name="Young S.K."/>
            <person name="Zeng Q."/>
            <person name="Gargeya S."/>
            <person name="Fitzgerald M."/>
            <person name="Abouelleil A."/>
            <person name="Alvarado L."/>
            <person name="Berlin A.M."/>
            <person name="Chapman S.B."/>
            <person name="Dewar J."/>
            <person name="Goldberg J."/>
            <person name="Griggs A."/>
            <person name="Gujja S."/>
            <person name="Hansen M."/>
            <person name="Howarth C."/>
            <person name="Imamovic A."/>
            <person name="Larimer J."/>
            <person name="McCowan C."/>
            <person name="Murphy C."/>
            <person name="Pearson M."/>
            <person name="Priest M."/>
            <person name="Roberts A."/>
            <person name="Saif S."/>
            <person name="Shea T."/>
            <person name="Sykes S."/>
            <person name="Wortman J."/>
            <person name="Nusbaum C."/>
            <person name="Birren B."/>
        </authorList>
    </citation>
    <scope>NUCLEOTIDE SEQUENCE</scope>
    <source>
        <strain evidence="3">CBS 10117</strain>
    </source>
</reference>
<dbReference type="VEuPathDB" id="FungiDB:I303_03418"/>
<organism evidence="2">
    <name type="scientific">Kwoniella dejecticola CBS 10117</name>
    <dbReference type="NCBI Taxonomy" id="1296121"/>
    <lineage>
        <taxon>Eukaryota</taxon>
        <taxon>Fungi</taxon>
        <taxon>Dikarya</taxon>
        <taxon>Basidiomycota</taxon>
        <taxon>Agaricomycotina</taxon>
        <taxon>Tremellomycetes</taxon>
        <taxon>Tremellales</taxon>
        <taxon>Cryptococcaceae</taxon>
        <taxon>Kwoniella</taxon>
    </lineage>
</organism>
<dbReference type="RefSeq" id="XP_018263549.1">
    <property type="nucleotide sequence ID" value="XM_018406741.1"/>
</dbReference>
<keyword evidence="4" id="KW-1185">Reference proteome</keyword>
<dbReference type="GeneID" id="28967117"/>
<name>A0A1A6A6M1_9TREE</name>
<gene>
    <name evidence="2" type="ORF">I303_03418</name>
    <name evidence="3" type="ORF">I303_103395</name>
</gene>
<feature type="region of interest" description="Disordered" evidence="1">
    <location>
        <begin position="233"/>
        <end position="252"/>
    </location>
</feature>
<protein>
    <submittedName>
        <fullName evidence="2">Uncharacterized protein</fullName>
    </submittedName>
</protein>
<dbReference type="KEGG" id="kdj:28967117"/>
<evidence type="ECO:0000313" key="3">
    <source>
        <dbReference type="EMBL" id="WWC60819.1"/>
    </source>
</evidence>
<sequence length="279" mass="31684">MSGQEGTIDIASSGDSVDSLVREYLDFLQELHSEHLNSNTQKTSSIEPTSMNPTEQSATSIFSSLYSFFSRPTFTQMYMTKTGEVAAQVDEVDKAEAWESVLTSARALIPLNQHRLSMHKQEASKRVALTERYWRSCPEYSTIPDNEEYQRAGMDELLLMKGEEAYSHRWVSIAAERAGHQDELAMNWSRAVEGPLRDTQTRFFREKDYQSVLGFTQPPSYTDLESIYRWNENGRQSPCPAPPTGWTGNSDDLASLVPLATRIHFDHQHSQAMKSRGQE</sequence>
<accession>A0A1A6A6M1</accession>
<evidence type="ECO:0000313" key="4">
    <source>
        <dbReference type="Proteomes" id="UP000078595"/>
    </source>
</evidence>
<evidence type="ECO:0000256" key="1">
    <source>
        <dbReference type="SAM" id="MobiDB-lite"/>
    </source>
</evidence>
<dbReference type="EMBL" id="KI894030">
    <property type="protein sequence ID" value="OBR85707.1"/>
    <property type="molecule type" value="Genomic_DNA"/>
</dbReference>
<proteinExistence type="predicted"/>